<dbReference type="Pfam" id="PF00664">
    <property type="entry name" value="ABC_membrane"/>
    <property type="match status" value="1"/>
</dbReference>
<evidence type="ECO:0000313" key="13">
    <source>
        <dbReference type="Proteomes" id="UP001204151"/>
    </source>
</evidence>
<dbReference type="PROSITE" id="PS50929">
    <property type="entry name" value="ABC_TM1F"/>
    <property type="match status" value="1"/>
</dbReference>
<dbReference type="PANTHER" id="PTHR24221:SF606">
    <property type="entry name" value="COLICIN V SECRETION-PROCESSING ATP-BINDING PROTEIN"/>
    <property type="match status" value="1"/>
</dbReference>
<dbReference type="InterPro" id="IPR039421">
    <property type="entry name" value="Type_1_exporter"/>
</dbReference>
<keyword evidence="6 8" id="KW-1133">Transmembrane helix</keyword>
<evidence type="ECO:0000313" key="12">
    <source>
        <dbReference type="EMBL" id="MCS0583598.1"/>
    </source>
</evidence>
<evidence type="ECO:0000256" key="2">
    <source>
        <dbReference type="ARBA" id="ARBA00022475"/>
    </source>
</evidence>
<feature type="transmembrane region" description="Helical" evidence="8">
    <location>
        <begin position="408"/>
        <end position="430"/>
    </location>
</feature>
<accession>A0ABT1ZUK8</accession>
<dbReference type="Proteomes" id="UP001204151">
    <property type="component" value="Unassembled WGS sequence"/>
</dbReference>
<dbReference type="Gene3D" id="3.90.70.10">
    <property type="entry name" value="Cysteine proteinases"/>
    <property type="match status" value="1"/>
</dbReference>
<dbReference type="Pfam" id="PF00005">
    <property type="entry name" value="ABC_tran"/>
    <property type="match status" value="1"/>
</dbReference>
<evidence type="ECO:0000259" key="11">
    <source>
        <dbReference type="PROSITE" id="PS50990"/>
    </source>
</evidence>
<evidence type="ECO:0000256" key="1">
    <source>
        <dbReference type="ARBA" id="ARBA00004651"/>
    </source>
</evidence>
<dbReference type="InterPro" id="IPR003439">
    <property type="entry name" value="ABC_transporter-like_ATP-bd"/>
</dbReference>
<dbReference type="Gene3D" id="1.20.1560.10">
    <property type="entry name" value="ABC transporter type 1, transmembrane domain"/>
    <property type="match status" value="1"/>
</dbReference>
<comment type="caution">
    <text evidence="12">The sequence shown here is derived from an EMBL/GenBank/DDBJ whole genome shotgun (WGS) entry which is preliminary data.</text>
</comment>
<sequence>MVQFTVASSGGANCLAIIFHERRILTMKVVLQTESSECGLASLAMVANYYGYRVDLAELRRKFSVSLKGATLEHLMRHASALQLASRPLRLELEELEQLQVPCILHWNMNHFVVLKKVSRRLNGKRVVTLLDPAVGECSLPLSEVSKHFTGIALELTPSADFVVGDERKRVAIRDLTGRITGLRRALIQVIALALALEVFAIASPLFNQFVIDDVIVSGDHDLLKVLLLGFGLLTVTQTVISLARSWFLMRWSIHIGQQWAIRLFGHLTRLPVTYFEKRHLGDIVSRFGSIGAIQGTLTSLFVESLVDGLMALIALGMMLMYSLSLSAVVLAAVVVYALLRWAFYQPLRDASQERLVLGAKENSHFLETLRAITPLKLFGREAERRARWQNLQQDVINRDVQTQKLGILFKVANTAIFGIQGLALFYLGADAVMQNALTVGMLMAFTSYAGTFSGRLFSLIDVFFSLKILSLHAERLADIVMEPAEHEVEQESDLSRLRCDITLKNVRFRYGEGEPWVLNGVDLHIPAGQSIALVGPSGCGKSTLCKIILGLLPPTEGEVLIDNTPITQLGLRAYRQLVGTVMQDDVLLSGSLQDNIAFFDARIDQARVVECARYAAIHDEIAAMPMGYLTLVGDMGSSLSGGQKQRLLLARALYKQPKILALDEATSHLDIDNEFKVNQALHQMPLTRVVIAHRRETIDVAKRVVLLQGGVATVLRGPQPSGSEQRTVGAELLMSDLAPCPRNEAID</sequence>
<dbReference type="PROSITE" id="PS50990">
    <property type="entry name" value="PEPTIDASE_C39"/>
    <property type="match status" value="1"/>
</dbReference>
<dbReference type="CDD" id="cd18567">
    <property type="entry name" value="ABC_6TM_CvaB_RaxB_like"/>
    <property type="match status" value="1"/>
</dbReference>
<feature type="domain" description="ABC transporter" evidence="9">
    <location>
        <begin position="502"/>
        <end position="735"/>
    </location>
</feature>
<feature type="transmembrane region" description="Helical" evidence="8">
    <location>
        <begin position="309"/>
        <end position="340"/>
    </location>
</feature>
<dbReference type="PANTHER" id="PTHR24221">
    <property type="entry name" value="ATP-BINDING CASSETTE SUB-FAMILY B"/>
    <property type="match status" value="1"/>
</dbReference>
<protein>
    <submittedName>
        <fullName evidence="12">Peptidase domain-containing ABC transporter</fullName>
    </submittedName>
</protein>
<evidence type="ECO:0000256" key="8">
    <source>
        <dbReference type="SAM" id="Phobius"/>
    </source>
</evidence>
<keyword evidence="5" id="KW-0067">ATP-binding</keyword>
<feature type="transmembrane region" description="Helical" evidence="8">
    <location>
        <begin position="227"/>
        <end position="248"/>
    </location>
</feature>
<dbReference type="CDD" id="cd03246">
    <property type="entry name" value="ABCC_Protease_Secretion"/>
    <property type="match status" value="1"/>
</dbReference>
<evidence type="ECO:0000256" key="5">
    <source>
        <dbReference type="ARBA" id="ARBA00022840"/>
    </source>
</evidence>
<evidence type="ECO:0000256" key="6">
    <source>
        <dbReference type="ARBA" id="ARBA00022989"/>
    </source>
</evidence>
<dbReference type="Gene3D" id="3.40.50.300">
    <property type="entry name" value="P-loop containing nucleotide triphosphate hydrolases"/>
    <property type="match status" value="1"/>
</dbReference>
<dbReference type="SMART" id="SM00382">
    <property type="entry name" value="AAA"/>
    <property type="match status" value="1"/>
</dbReference>
<proteinExistence type="predicted"/>
<organism evidence="12 13">
    <name type="scientific">Massilia pinisoli</name>
    <dbReference type="NCBI Taxonomy" id="1772194"/>
    <lineage>
        <taxon>Bacteria</taxon>
        <taxon>Pseudomonadati</taxon>
        <taxon>Pseudomonadota</taxon>
        <taxon>Betaproteobacteria</taxon>
        <taxon>Burkholderiales</taxon>
        <taxon>Oxalobacteraceae</taxon>
        <taxon>Telluria group</taxon>
        <taxon>Massilia</taxon>
    </lineage>
</organism>
<keyword evidence="4" id="KW-0547">Nucleotide-binding</keyword>
<dbReference type="InterPro" id="IPR036640">
    <property type="entry name" value="ABC1_TM_sf"/>
</dbReference>
<dbReference type="InterPro" id="IPR003593">
    <property type="entry name" value="AAA+_ATPase"/>
</dbReference>
<keyword evidence="2" id="KW-1003">Cell membrane</keyword>
<keyword evidence="13" id="KW-1185">Reference proteome</keyword>
<dbReference type="EMBL" id="JANUGW010000014">
    <property type="protein sequence ID" value="MCS0583598.1"/>
    <property type="molecule type" value="Genomic_DNA"/>
</dbReference>
<evidence type="ECO:0000256" key="7">
    <source>
        <dbReference type="ARBA" id="ARBA00023136"/>
    </source>
</evidence>
<evidence type="ECO:0000256" key="3">
    <source>
        <dbReference type="ARBA" id="ARBA00022692"/>
    </source>
</evidence>
<feature type="transmembrane region" description="Helical" evidence="8">
    <location>
        <begin position="442"/>
        <end position="467"/>
    </location>
</feature>
<name>A0ABT1ZUK8_9BURK</name>
<dbReference type="SUPFAM" id="SSF90123">
    <property type="entry name" value="ABC transporter transmembrane region"/>
    <property type="match status" value="1"/>
</dbReference>
<keyword evidence="7 8" id="KW-0472">Membrane</keyword>
<dbReference type="InterPro" id="IPR027417">
    <property type="entry name" value="P-loop_NTPase"/>
</dbReference>
<dbReference type="InterPro" id="IPR017871">
    <property type="entry name" value="ABC_transporter-like_CS"/>
</dbReference>
<feature type="domain" description="ABC transmembrane type-1" evidence="10">
    <location>
        <begin position="188"/>
        <end position="464"/>
    </location>
</feature>
<feature type="transmembrane region" description="Helical" evidence="8">
    <location>
        <begin position="284"/>
        <end position="303"/>
    </location>
</feature>
<feature type="domain" description="Peptidase C39" evidence="11">
    <location>
        <begin position="32"/>
        <end position="156"/>
    </location>
</feature>
<comment type="subcellular location">
    <subcellularLocation>
        <location evidence="1">Cell membrane</location>
        <topology evidence="1">Multi-pass membrane protein</topology>
    </subcellularLocation>
</comment>
<dbReference type="PROSITE" id="PS50893">
    <property type="entry name" value="ABC_TRANSPORTER_2"/>
    <property type="match status" value="1"/>
</dbReference>
<dbReference type="Pfam" id="PF03412">
    <property type="entry name" value="Peptidase_C39"/>
    <property type="match status" value="1"/>
</dbReference>
<evidence type="ECO:0000259" key="10">
    <source>
        <dbReference type="PROSITE" id="PS50929"/>
    </source>
</evidence>
<keyword evidence="3 8" id="KW-0812">Transmembrane</keyword>
<gene>
    <name evidence="12" type="ORF">NX784_18560</name>
</gene>
<dbReference type="InterPro" id="IPR005074">
    <property type="entry name" value="Peptidase_C39"/>
</dbReference>
<dbReference type="SUPFAM" id="SSF52540">
    <property type="entry name" value="P-loop containing nucleoside triphosphate hydrolases"/>
    <property type="match status" value="1"/>
</dbReference>
<dbReference type="InterPro" id="IPR011527">
    <property type="entry name" value="ABC1_TM_dom"/>
</dbReference>
<reference evidence="12 13" key="1">
    <citation type="submission" date="2022-08" db="EMBL/GenBank/DDBJ databases">
        <title>Reclassification of Massilia species as members of the genera Telluria, Duganella, Pseudoduganella, Mokoshia gen. nov. and Zemynaea gen. nov. using orthogonal and non-orthogonal genome-based approaches.</title>
        <authorList>
            <person name="Bowman J.P."/>
        </authorList>
    </citation>
    <scope>NUCLEOTIDE SEQUENCE [LARGE SCALE GENOMIC DNA]</scope>
    <source>
        <strain evidence="12 13">JCM 31316</strain>
    </source>
</reference>
<feature type="transmembrane region" description="Helical" evidence="8">
    <location>
        <begin position="186"/>
        <end position="207"/>
    </location>
</feature>
<dbReference type="PROSITE" id="PS00211">
    <property type="entry name" value="ABC_TRANSPORTER_1"/>
    <property type="match status" value="1"/>
</dbReference>
<evidence type="ECO:0000256" key="4">
    <source>
        <dbReference type="ARBA" id="ARBA00022741"/>
    </source>
</evidence>
<evidence type="ECO:0000259" key="9">
    <source>
        <dbReference type="PROSITE" id="PS50893"/>
    </source>
</evidence>